<protein>
    <submittedName>
        <fullName evidence="1">Mll4411 protein</fullName>
    </submittedName>
</protein>
<evidence type="ECO:0000313" key="2">
    <source>
        <dbReference type="Proteomes" id="UP000000552"/>
    </source>
</evidence>
<accession>Q98E48</accession>
<dbReference type="AlphaFoldDB" id="Q98E48"/>
<evidence type="ECO:0000313" key="1">
    <source>
        <dbReference type="EMBL" id="BAB51072.1"/>
    </source>
</evidence>
<sequence>MPPHPFCFGIETSPSPFRWRALEALAGLEQALETGQHQRPALTDIRDQPVWAVGLVGDGKLHQLAVLFYGEGAARVAVFLDLRHPLIAPFDDQAPRRVDLEDLARVGDAAVGEDQFPAGADLPLALLIGAEEELPVELRVGQRLPELFGRGADVGHVNEAVAHQSSLSRRFFRSLNASSRWRSNLPIQRSAISLIGTGLR</sequence>
<dbReference type="EMBL" id="BA000012">
    <property type="protein sequence ID" value="BAB51072.1"/>
    <property type="molecule type" value="Genomic_DNA"/>
</dbReference>
<dbReference type="KEGG" id="mlo:mll4411"/>
<proteinExistence type="predicted"/>
<reference evidence="1 2" key="1">
    <citation type="journal article" date="2000" name="DNA Res.">
        <title>Complete genome structure of the nitrogen-fixing symbiotic bacterium Mesorhizobium loti.</title>
        <authorList>
            <person name="Kaneko T."/>
            <person name="Nakamura Y."/>
            <person name="Sato S."/>
            <person name="Asamizu E."/>
            <person name="Kato T."/>
            <person name="Sasamoto S."/>
            <person name="Watanabe A."/>
            <person name="Idesawa K."/>
            <person name="Ishikawa A."/>
            <person name="Kawashima K."/>
            <person name="Kimura T."/>
            <person name="Kishida Y."/>
            <person name="Kiyokawa C."/>
            <person name="Kohara M."/>
            <person name="Matsumoto M."/>
            <person name="Matsuno A."/>
            <person name="Mochizuki Y."/>
            <person name="Nakayama S."/>
            <person name="Nakazaki N."/>
            <person name="Shimpo S."/>
            <person name="Sugimoto M."/>
            <person name="Takeuchi C."/>
            <person name="Yamada M."/>
            <person name="Tabata S."/>
        </authorList>
    </citation>
    <scope>NUCLEOTIDE SEQUENCE [LARGE SCALE GENOMIC DNA]</scope>
    <source>
        <strain evidence="2">LMG 29417 / CECT 9101 / MAFF 303099</strain>
    </source>
</reference>
<organism evidence="1 2">
    <name type="scientific">Mesorhizobium japonicum (strain LMG 29417 / CECT 9101 / MAFF 303099)</name>
    <name type="common">Mesorhizobium loti (strain MAFF 303099)</name>
    <dbReference type="NCBI Taxonomy" id="266835"/>
    <lineage>
        <taxon>Bacteria</taxon>
        <taxon>Pseudomonadati</taxon>
        <taxon>Pseudomonadota</taxon>
        <taxon>Alphaproteobacteria</taxon>
        <taxon>Hyphomicrobiales</taxon>
        <taxon>Phyllobacteriaceae</taxon>
        <taxon>Mesorhizobium</taxon>
    </lineage>
</organism>
<dbReference type="Proteomes" id="UP000000552">
    <property type="component" value="Chromosome"/>
</dbReference>
<name>Q98E48_RHILO</name>
<dbReference type="HOGENOM" id="CLU_1365297_0_0_5"/>
<gene>
    <name evidence="1" type="ordered locus">mll4411</name>
</gene>